<evidence type="ECO:0000256" key="1">
    <source>
        <dbReference type="SAM" id="Phobius"/>
    </source>
</evidence>
<organism evidence="3 4">
    <name type="scientific">Arctia plantaginis</name>
    <name type="common">Wood tiger moth</name>
    <name type="synonym">Phalaena plantaginis</name>
    <dbReference type="NCBI Taxonomy" id="874455"/>
    <lineage>
        <taxon>Eukaryota</taxon>
        <taxon>Metazoa</taxon>
        <taxon>Ecdysozoa</taxon>
        <taxon>Arthropoda</taxon>
        <taxon>Hexapoda</taxon>
        <taxon>Insecta</taxon>
        <taxon>Pterygota</taxon>
        <taxon>Neoptera</taxon>
        <taxon>Endopterygota</taxon>
        <taxon>Lepidoptera</taxon>
        <taxon>Glossata</taxon>
        <taxon>Ditrysia</taxon>
        <taxon>Noctuoidea</taxon>
        <taxon>Erebidae</taxon>
        <taxon>Arctiinae</taxon>
        <taxon>Arctia</taxon>
    </lineage>
</organism>
<accession>A0A8S1A9S2</accession>
<keyword evidence="4" id="KW-1185">Reference proteome</keyword>
<dbReference type="EMBL" id="CADEBC010000509">
    <property type="protein sequence ID" value="CAB3241395.1"/>
    <property type="molecule type" value="Genomic_DNA"/>
</dbReference>
<evidence type="ECO:0000313" key="4">
    <source>
        <dbReference type="Proteomes" id="UP000494106"/>
    </source>
</evidence>
<comment type="caution">
    <text evidence="3">The sequence shown here is derived from an EMBL/GenBank/DDBJ whole genome shotgun (WGS) entry which is preliminary data.</text>
</comment>
<reference evidence="3 4" key="1">
    <citation type="submission" date="2020-04" db="EMBL/GenBank/DDBJ databases">
        <authorList>
            <person name="Wallbank WR R."/>
            <person name="Pardo Diaz C."/>
            <person name="Kozak K."/>
            <person name="Martin S."/>
            <person name="Jiggins C."/>
            <person name="Moest M."/>
            <person name="Warren A I."/>
            <person name="Byers J.R.P. K."/>
            <person name="Montejo-Kovacevich G."/>
            <person name="Yen C E."/>
        </authorList>
    </citation>
    <scope>NUCLEOTIDE SEQUENCE [LARGE SCALE GENOMIC DNA]</scope>
</reference>
<keyword evidence="1" id="KW-0472">Membrane</keyword>
<sequence length="105" mass="12101">MLGVSLRDRIRNEDQGPVTQILILWAISVYCWINSPTYVALSGAHCSQKRWPMGPQSSQVSTKYWKTQRRWSENLVSRCMWAAQDCGDAWGRPMSRSGCPSYEMR</sequence>
<evidence type="ECO:0000313" key="3">
    <source>
        <dbReference type="EMBL" id="CAB3241396.1"/>
    </source>
</evidence>
<gene>
    <name evidence="2" type="ORF">APLA_LOCUS8581</name>
    <name evidence="3" type="ORF">APLA_LOCUS8582</name>
</gene>
<name>A0A8S1A9S2_ARCPL</name>
<proteinExistence type="predicted"/>
<dbReference type="AlphaFoldDB" id="A0A8S1A9S2"/>
<protein>
    <submittedName>
        <fullName evidence="3">Uncharacterized protein</fullName>
    </submittedName>
</protein>
<feature type="transmembrane region" description="Helical" evidence="1">
    <location>
        <begin position="20"/>
        <end position="41"/>
    </location>
</feature>
<dbReference type="Proteomes" id="UP000494106">
    <property type="component" value="Unassembled WGS sequence"/>
</dbReference>
<dbReference type="EMBL" id="CADEBC010000509">
    <property type="protein sequence ID" value="CAB3241396.1"/>
    <property type="molecule type" value="Genomic_DNA"/>
</dbReference>
<keyword evidence="1" id="KW-0812">Transmembrane</keyword>
<evidence type="ECO:0000313" key="2">
    <source>
        <dbReference type="EMBL" id="CAB3241395.1"/>
    </source>
</evidence>
<keyword evidence="1" id="KW-1133">Transmembrane helix</keyword>